<feature type="transmembrane region" description="Helical" evidence="2">
    <location>
        <begin position="97"/>
        <end position="119"/>
    </location>
</feature>
<keyword evidence="2" id="KW-0472">Membrane</keyword>
<keyword evidence="2" id="KW-1133">Transmembrane helix</keyword>
<organism evidence="3 4">
    <name type="scientific">Speluncibacter jeojiensis</name>
    <dbReference type="NCBI Taxonomy" id="2710754"/>
    <lineage>
        <taxon>Bacteria</taxon>
        <taxon>Bacillati</taxon>
        <taxon>Actinomycetota</taxon>
        <taxon>Actinomycetes</taxon>
        <taxon>Mycobacteriales</taxon>
        <taxon>Speluncibacteraceae</taxon>
        <taxon>Speluncibacter</taxon>
    </lineage>
</organism>
<feature type="region of interest" description="Disordered" evidence="1">
    <location>
        <begin position="1"/>
        <end position="26"/>
    </location>
</feature>
<gene>
    <name evidence="3" type="ORF">NVS88_07935</name>
</gene>
<dbReference type="Proteomes" id="UP001152755">
    <property type="component" value="Unassembled WGS sequence"/>
</dbReference>
<dbReference type="EMBL" id="JANRHA010000004">
    <property type="protein sequence ID" value="MDG3014486.1"/>
    <property type="molecule type" value="Genomic_DNA"/>
</dbReference>
<dbReference type="RefSeq" id="WP_277830902.1">
    <property type="nucleotide sequence ID" value="NZ_JAAIVF010000001.1"/>
</dbReference>
<accession>A0A9X4LZI3</accession>
<reference evidence="3" key="1">
    <citation type="submission" date="2022-08" db="EMBL/GenBank/DDBJ databases">
        <title>Genome analysis of Corynebacteriales strain.</title>
        <authorList>
            <person name="Lee S.D."/>
        </authorList>
    </citation>
    <scope>NUCLEOTIDE SEQUENCE</scope>
    <source>
        <strain evidence="3">D3-21</strain>
    </source>
</reference>
<protein>
    <submittedName>
        <fullName evidence="3">Uncharacterized protein</fullName>
    </submittedName>
</protein>
<comment type="caution">
    <text evidence="3">The sequence shown here is derived from an EMBL/GenBank/DDBJ whole genome shotgun (WGS) entry which is preliminary data.</text>
</comment>
<evidence type="ECO:0000313" key="4">
    <source>
        <dbReference type="Proteomes" id="UP001152755"/>
    </source>
</evidence>
<evidence type="ECO:0000313" key="3">
    <source>
        <dbReference type="EMBL" id="MDG3014486.1"/>
    </source>
</evidence>
<sequence length="172" mass="18018">MTTTADSADETQGAEGTRPVPGRSPGRGARIARMCLRSVATLAAVDGLVQAALAGKFISGNYDALDLHGTNSNILTALTIAVLLVSLEDRRLARGRWWPVIGGVALVVAVGAQSSIGWADVLLELHVPLGVTVVAGLIMMAVWSWRAPLVAAQKRPVETHPVQQPDAPDASR</sequence>
<dbReference type="AlphaFoldDB" id="A0A9X4LZI3"/>
<evidence type="ECO:0000256" key="1">
    <source>
        <dbReference type="SAM" id="MobiDB-lite"/>
    </source>
</evidence>
<feature type="transmembrane region" description="Helical" evidence="2">
    <location>
        <begin position="125"/>
        <end position="145"/>
    </location>
</feature>
<name>A0A9X4LZI3_9ACTN</name>
<keyword evidence="4" id="KW-1185">Reference proteome</keyword>
<proteinExistence type="predicted"/>
<evidence type="ECO:0000256" key="2">
    <source>
        <dbReference type="SAM" id="Phobius"/>
    </source>
</evidence>
<keyword evidence="2" id="KW-0812">Transmembrane</keyword>